<evidence type="ECO:0000256" key="3">
    <source>
        <dbReference type="ARBA" id="ARBA00022741"/>
    </source>
</evidence>
<accession>A0A7W3P4Y0</accession>
<dbReference type="GO" id="GO:0016887">
    <property type="term" value="F:ATP hydrolysis activity"/>
    <property type="evidence" value="ECO:0007669"/>
    <property type="project" value="InterPro"/>
</dbReference>
<dbReference type="Pfam" id="PF00005">
    <property type="entry name" value="ABC_tran"/>
    <property type="match status" value="1"/>
</dbReference>
<comment type="caution">
    <text evidence="10">The sequence shown here is derived from an EMBL/GenBank/DDBJ whole genome shotgun (WGS) entry which is preliminary data.</text>
</comment>
<dbReference type="InterPro" id="IPR039421">
    <property type="entry name" value="Type_1_exporter"/>
</dbReference>
<dbReference type="GO" id="GO:0045454">
    <property type="term" value="P:cell redox homeostasis"/>
    <property type="evidence" value="ECO:0007669"/>
    <property type="project" value="InterPro"/>
</dbReference>
<dbReference type="InterPro" id="IPR014223">
    <property type="entry name" value="ABC_CydC/D"/>
</dbReference>
<keyword evidence="11" id="KW-1185">Reference proteome</keyword>
<evidence type="ECO:0000313" key="11">
    <source>
        <dbReference type="Proteomes" id="UP000523079"/>
    </source>
</evidence>
<dbReference type="GO" id="GO:0005886">
    <property type="term" value="C:plasma membrane"/>
    <property type="evidence" value="ECO:0007669"/>
    <property type="project" value="UniProtKB-SubCell"/>
</dbReference>
<dbReference type="InterPro" id="IPR017871">
    <property type="entry name" value="ABC_transporter-like_CS"/>
</dbReference>
<dbReference type="GO" id="GO:0005524">
    <property type="term" value="F:ATP binding"/>
    <property type="evidence" value="ECO:0007669"/>
    <property type="project" value="UniProtKB-KW"/>
</dbReference>
<dbReference type="AlphaFoldDB" id="A0A7W3P4Y0"/>
<evidence type="ECO:0000256" key="6">
    <source>
        <dbReference type="ARBA" id="ARBA00023136"/>
    </source>
</evidence>
<dbReference type="GO" id="GO:0034775">
    <property type="term" value="P:glutathione transmembrane transport"/>
    <property type="evidence" value="ECO:0007669"/>
    <property type="project" value="InterPro"/>
</dbReference>
<keyword evidence="4" id="KW-0067">ATP-binding</keyword>
<feature type="transmembrane region" description="Helical" evidence="7">
    <location>
        <begin position="235"/>
        <end position="266"/>
    </location>
</feature>
<comment type="subcellular location">
    <subcellularLocation>
        <location evidence="1">Cell membrane</location>
        <topology evidence="1">Multi-pass membrane protein</topology>
    </subcellularLocation>
</comment>
<dbReference type="GO" id="GO:0034040">
    <property type="term" value="F:ATPase-coupled lipid transmembrane transporter activity"/>
    <property type="evidence" value="ECO:0007669"/>
    <property type="project" value="TreeGrafter"/>
</dbReference>
<evidence type="ECO:0000259" key="8">
    <source>
        <dbReference type="PROSITE" id="PS50893"/>
    </source>
</evidence>
<reference evidence="10 11" key="1">
    <citation type="submission" date="2020-07" db="EMBL/GenBank/DDBJ databases">
        <title>Sequencing the genomes of 1000 actinobacteria strains.</title>
        <authorList>
            <person name="Klenk H.-P."/>
        </authorList>
    </citation>
    <scope>NUCLEOTIDE SEQUENCE [LARGE SCALE GENOMIC DNA]</scope>
    <source>
        <strain evidence="10 11">DSM 100723</strain>
    </source>
</reference>
<feature type="transmembrane region" description="Helical" evidence="7">
    <location>
        <begin position="20"/>
        <end position="41"/>
    </location>
</feature>
<evidence type="ECO:0000259" key="9">
    <source>
        <dbReference type="PROSITE" id="PS50929"/>
    </source>
</evidence>
<evidence type="ECO:0000313" key="10">
    <source>
        <dbReference type="EMBL" id="MBA8793381.1"/>
    </source>
</evidence>
<sequence length="569" mass="58602">MTGVRRRPPDGPERRPGPLAPLAAGIGSSVCAVALLAVSGWLITRAAEHPPVLYLLVAVVAVRAFGLFRGVLRYLERLTGHRLGLDRQARLRVDVWEAMTRRSWIGRRGGDLLARVVADVAAVQDRVVRVLVPAVAALVTLALGVLLAAAIVPVAGLWLLGCLLVGAVLVPLASARWSARADAGLAALRGEATVVAAETATAAAELAVLGRTDVVLARLAAVDDRIRRAERRRAVGTAVAAATQFLSTGAAVAGALVIGAGALAAGRVDGPLFALLVLLPLGLHDVMATLPAAWQTRSRVRAALGRVDDLLIGRGTDAFAPTVGAPTVGERSGGAGALEPADPGVVRLRDLTVGWSGRPVLTGLDVDLGPGRRLGIIGPSGSGKSTLAATLLGLTPPLAGTAAVGGPVGYLAQDAHLFDTTVAENLRIGRRDADDAAVAAALAAVGLDLPPDRLVGRHGVQVSGGEARRIALARLLLRDDPVLVLDEPTDQLDAPTARALLDTIDRATRGRTVIVIGHDPALFARCDAVLDVTAHAVGPEWPRAAGADWAGGPDRPDRPLPHALVAARR</sequence>
<dbReference type="RefSeq" id="WP_182559019.1">
    <property type="nucleotide sequence ID" value="NZ_JACGWT010000002.1"/>
</dbReference>
<feature type="domain" description="ABC transporter" evidence="8">
    <location>
        <begin position="346"/>
        <end position="559"/>
    </location>
</feature>
<keyword evidence="5 7" id="KW-1133">Transmembrane helix</keyword>
<evidence type="ECO:0000256" key="5">
    <source>
        <dbReference type="ARBA" id="ARBA00022989"/>
    </source>
</evidence>
<dbReference type="EMBL" id="JACGWT010000002">
    <property type="protein sequence ID" value="MBA8793381.1"/>
    <property type="molecule type" value="Genomic_DNA"/>
</dbReference>
<dbReference type="CDD" id="cd03228">
    <property type="entry name" value="ABCC_MRP_Like"/>
    <property type="match status" value="1"/>
</dbReference>
<dbReference type="InterPro" id="IPR036640">
    <property type="entry name" value="ABC1_TM_sf"/>
</dbReference>
<dbReference type="InterPro" id="IPR003439">
    <property type="entry name" value="ABC_transporter-like_ATP-bd"/>
</dbReference>
<feature type="transmembrane region" description="Helical" evidence="7">
    <location>
        <begin position="53"/>
        <end position="72"/>
    </location>
</feature>
<dbReference type="InterPro" id="IPR011527">
    <property type="entry name" value="ABC1_TM_dom"/>
</dbReference>
<name>A0A7W3P4Y0_9ACTN</name>
<dbReference type="SUPFAM" id="SSF52540">
    <property type="entry name" value="P-loop containing nucleoside triphosphate hydrolases"/>
    <property type="match status" value="1"/>
</dbReference>
<dbReference type="PROSITE" id="PS50893">
    <property type="entry name" value="ABC_TRANSPORTER_2"/>
    <property type="match status" value="1"/>
</dbReference>
<dbReference type="Gene3D" id="3.40.50.300">
    <property type="entry name" value="P-loop containing nucleotide triphosphate hydrolases"/>
    <property type="match status" value="1"/>
</dbReference>
<dbReference type="Proteomes" id="UP000523079">
    <property type="component" value="Unassembled WGS sequence"/>
</dbReference>
<organism evidence="10 11">
    <name type="scientific">Microlunatus kandeliicorticis</name>
    <dbReference type="NCBI Taxonomy" id="1759536"/>
    <lineage>
        <taxon>Bacteria</taxon>
        <taxon>Bacillati</taxon>
        <taxon>Actinomycetota</taxon>
        <taxon>Actinomycetes</taxon>
        <taxon>Propionibacteriales</taxon>
        <taxon>Propionibacteriaceae</taxon>
        <taxon>Microlunatus</taxon>
    </lineage>
</organism>
<feature type="transmembrane region" description="Helical" evidence="7">
    <location>
        <begin position="157"/>
        <end position="175"/>
    </location>
</feature>
<dbReference type="InterPro" id="IPR003593">
    <property type="entry name" value="AAA+_ATPase"/>
</dbReference>
<dbReference type="Gene3D" id="1.20.1560.10">
    <property type="entry name" value="ABC transporter type 1, transmembrane domain"/>
    <property type="match status" value="1"/>
</dbReference>
<keyword evidence="6 7" id="KW-0472">Membrane</keyword>
<dbReference type="PANTHER" id="PTHR24221:SF654">
    <property type="entry name" value="ATP-BINDING CASSETTE SUB-FAMILY B MEMBER 6"/>
    <property type="match status" value="1"/>
</dbReference>
<feature type="transmembrane region" description="Helical" evidence="7">
    <location>
        <begin position="272"/>
        <end position="294"/>
    </location>
</feature>
<gene>
    <name evidence="10" type="ORF">FHX74_000986</name>
</gene>
<protein>
    <submittedName>
        <fullName evidence="10">Thiol reductant ABC exporter CydC subunit</fullName>
    </submittedName>
</protein>
<dbReference type="PROSITE" id="PS50929">
    <property type="entry name" value="ABC_TM1F"/>
    <property type="match status" value="1"/>
</dbReference>
<dbReference type="Pfam" id="PF00664">
    <property type="entry name" value="ABC_membrane"/>
    <property type="match status" value="1"/>
</dbReference>
<keyword evidence="3" id="KW-0547">Nucleotide-binding</keyword>
<feature type="domain" description="ABC transmembrane type-1" evidence="9">
    <location>
        <begin position="22"/>
        <end position="299"/>
    </location>
</feature>
<evidence type="ECO:0000256" key="2">
    <source>
        <dbReference type="ARBA" id="ARBA00022692"/>
    </source>
</evidence>
<evidence type="ECO:0000256" key="4">
    <source>
        <dbReference type="ARBA" id="ARBA00022840"/>
    </source>
</evidence>
<dbReference type="InterPro" id="IPR027417">
    <property type="entry name" value="P-loop_NTPase"/>
</dbReference>
<keyword evidence="2 7" id="KW-0812">Transmembrane</keyword>
<dbReference type="NCBIfam" id="TIGR02868">
    <property type="entry name" value="CydC"/>
    <property type="match status" value="1"/>
</dbReference>
<dbReference type="SMART" id="SM00382">
    <property type="entry name" value="AAA"/>
    <property type="match status" value="1"/>
</dbReference>
<evidence type="ECO:0000256" key="7">
    <source>
        <dbReference type="SAM" id="Phobius"/>
    </source>
</evidence>
<proteinExistence type="predicted"/>
<dbReference type="PANTHER" id="PTHR24221">
    <property type="entry name" value="ATP-BINDING CASSETTE SUB-FAMILY B"/>
    <property type="match status" value="1"/>
</dbReference>
<dbReference type="PROSITE" id="PS00211">
    <property type="entry name" value="ABC_TRANSPORTER_1"/>
    <property type="match status" value="1"/>
</dbReference>
<dbReference type="GO" id="GO:0140359">
    <property type="term" value="F:ABC-type transporter activity"/>
    <property type="evidence" value="ECO:0007669"/>
    <property type="project" value="InterPro"/>
</dbReference>
<feature type="transmembrane region" description="Helical" evidence="7">
    <location>
        <begin position="130"/>
        <end position="151"/>
    </location>
</feature>
<dbReference type="SUPFAM" id="SSF90123">
    <property type="entry name" value="ABC transporter transmembrane region"/>
    <property type="match status" value="1"/>
</dbReference>
<evidence type="ECO:0000256" key="1">
    <source>
        <dbReference type="ARBA" id="ARBA00004651"/>
    </source>
</evidence>